<sequence>MDAMHERIPVFNMGEEDYNLDSGVEFWVGHRFKCRDAVLQGVKNYRIRRSTDTMCNAIKLRLGVHGVSVLPVDRTSDIGEFKEVRRVGGVHSCLTPTMSQDHRQFDSSLICKSNPSVSILVLQGVVRASYHFKPSYRKVWMAKQKDINSGVQPAMSVTPQCAADRHSDWYVQASTAEPQDKARHRPTS</sequence>
<dbReference type="AlphaFoldDB" id="A0A444Y5N3"/>
<dbReference type="EMBL" id="SDMP01000018">
    <property type="protein sequence ID" value="RYQ97272.1"/>
    <property type="molecule type" value="Genomic_DNA"/>
</dbReference>
<accession>A0A444Y5N3</accession>
<name>A0A444Y5N3_ARAHY</name>
<evidence type="ECO:0000313" key="1">
    <source>
        <dbReference type="EMBL" id="RYQ97272.1"/>
    </source>
</evidence>
<dbReference type="Proteomes" id="UP000289738">
    <property type="component" value="Chromosome B08"/>
</dbReference>
<gene>
    <name evidence="1" type="ORF">Ahy_B08g093304</name>
</gene>
<organism evidence="1 2">
    <name type="scientific">Arachis hypogaea</name>
    <name type="common">Peanut</name>
    <dbReference type="NCBI Taxonomy" id="3818"/>
    <lineage>
        <taxon>Eukaryota</taxon>
        <taxon>Viridiplantae</taxon>
        <taxon>Streptophyta</taxon>
        <taxon>Embryophyta</taxon>
        <taxon>Tracheophyta</taxon>
        <taxon>Spermatophyta</taxon>
        <taxon>Magnoliopsida</taxon>
        <taxon>eudicotyledons</taxon>
        <taxon>Gunneridae</taxon>
        <taxon>Pentapetalae</taxon>
        <taxon>rosids</taxon>
        <taxon>fabids</taxon>
        <taxon>Fabales</taxon>
        <taxon>Fabaceae</taxon>
        <taxon>Papilionoideae</taxon>
        <taxon>50 kb inversion clade</taxon>
        <taxon>dalbergioids sensu lato</taxon>
        <taxon>Dalbergieae</taxon>
        <taxon>Pterocarpus clade</taxon>
        <taxon>Arachis</taxon>
    </lineage>
</organism>
<protein>
    <submittedName>
        <fullName evidence="1">Uncharacterized protein</fullName>
    </submittedName>
</protein>
<keyword evidence="2" id="KW-1185">Reference proteome</keyword>
<evidence type="ECO:0000313" key="2">
    <source>
        <dbReference type="Proteomes" id="UP000289738"/>
    </source>
</evidence>
<proteinExistence type="predicted"/>
<comment type="caution">
    <text evidence="1">The sequence shown here is derived from an EMBL/GenBank/DDBJ whole genome shotgun (WGS) entry which is preliminary data.</text>
</comment>
<reference evidence="1 2" key="1">
    <citation type="submission" date="2019-01" db="EMBL/GenBank/DDBJ databases">
        <title>Sequencing of cultivated peanut Arachis hypogaea provides insights into genome evolution and oil improvement.</title>
        <authorList>
            <person name="Chen X."/>
        </authorList>
    </citation>
    <scope>NUCLEOTIDE SEQUENCE [LARGE SCALE GENOMIC DNA]</scope>
    <source>
        <strain evidence="2">cv. Fuhuasheng</strain>
        <tissue evidence="1">Leaves</tissue>
    </source>
</reference>